<evidence type="ECO:0000256" key="1">
    <source>
        <dbReference type="ARBA" id="ARBA00022723"/>
    </source>
</evidence>
<keyword evidence="1" id="KW-0479">Metal-binding</keyword>
<evidence type="ECO:0000313" key="7">
    <source>
        <dbReference type="Proteomes" id="UP000189703"/>
    </source>
</evidence>
<dbReference type="SMART" id="SM00575">
    <property type="entry name" value="ZnF_PMZ"/>
    <property type="match status" value="1"/>
</dbReference>
<dbReference type="OMA" id="FSHAICN"/>
<keyword evidence="3" id="KW-0862">Zinc</keyword>
<dbReference type="Pfam" id="PF04434">
    <property type="entry name" value="SWIM"/>
    <property type="match status" value="1"/>
</dbReference>
<feature type="domain" description="SWIM-type" evidence="6">
    <location>
        <begin position="297"/>
        <end position="339"/>
    </location>
</feature>
<evidence type="ECO:0000256" key="4">
    <source>
        <dbReference type="PROSITE-ProRule" id="PRU00325"/>
    </source>
</evidence>
<keyword evidence="2 4" id="KW-0863">Zinc-finger</keyword>
<dbReference type="Proteomes" id="UP000189703">
    <property type="component" value="Unplaced"/>
</dbReference>
<evidence type="ECO:0000256" key="3">
    <source>
        <dbReference type="ARBA" id="ARBA00022833"/>
    </source>
</evidence>
<evidence type="ECO:0000259" key="6">
    <source>
        <dbReference type="PROSITE" id="PS50966"/>
    </source>
</evidence>
<gene>
    <name evidence="8" type="primary">LOC104613346</name>
</gene>
<dbReference type="AlphaFoldDB" id="A0A1U8BGW5"/>
<reference evidence="8" key="1">
    <citation type="submission" date="2025-08" db="UniProtKB">
        <authorList>
            <consortium name="RefSeq"/>
        </authorList>
    </citation>
    <scope>IDENTIFICATION</scope>
</reference>
<name>A0A1U8BGW5_NELNU</name>
<dbReference type="InterPro" id="IPR036875">
    <property type="entry name" value="Znf_CCHC_sf"/>
</dbReference>
<proteinExistence type="predicted"/>
<dbReference type="PROSITE" id="PS50966">
    <property type="entry name" value="ZF_SWIM"/>
    <property type="match status" value="1"/>
</dbReference>
<protein>
    <submittedName>
        <fullName evidence="8">Uncharacterized protein LOC104613346</fullName>
    </submittedName>
</protein>
<dbReference type="OrthoDB" id="1937322at2759"/>
<dbReference type="KEGG" id="nnu:104613346"/>
<dbReference type="InParanoid" id="A0A1U8BGW5"/>
<dbReference type="PANTHER" id="PTHR31973:SF187">
    <property type="entry name" value="MUTATOR TRANSPOSASE MUDRA PROTEIN"/>
    <property type="match status" value="1"/>
</dbReference>
<dbReference type="PANTHER" id="PTHR31973">
    <property type="entry name" value="POLYPROTEIN, PUTATIVE-RELATED"/>
    <property type="match status" value="1"/>
</dbReference>
<organism evidence="7 8">
    <name type="scientific">Nelumbo nucifera</name>
    <name type="common">Sacred lotus</name>
    <dbReference type="NCBI Taxonomy" id="4432"/>
    <lineage>
        <taxon>Eukaryota</taxon>
        <taxon>Viridiplantae</taxon>
        <taxon>Streptophyta</taxon>
        <taxon>Embryophyta</taxon>
        <taxon>Tracheophyta</taxon>
        <taxon>Spermatophyta</taxon>
        <taxon>Magnoliopsida</taxon>
        <taxon>Proteales</taxon>
        <taxon>Nelumbonaceae</taxon>
        <taxon>Nelumbo</taxon>
    </lineage>
</organism>
<dbReference type="GO" id="GO:0003676">
    <property type="term" value="F:nucleic acid binding"/>
    <property type="evidence" value="ECO:0007669"/>
    <property type="project" value="InterPro"/>
</dbReference>
<dbReference type="InterPro" id="IPR006564">
    <property type="entry name" value="Znf_PMZ"/>
</dbReference>
<dbReference type="GO" id="GO:0008270">
    <property type="term" value="F:zinc ion binding"/>
    <property type="evidence" value="ECO:0007669"/>
    <property type="project" value="UniProtKB-KW"/>
</dbReference>
<evidence type="ECO:0000256" key="5">
    <source>
        <dbReference type="SAM" id="MobiDB-lite"/>
    </source>
</evidence>
<sequence length="470" mass="53362">MSVHVLIAEIRWLYGIEVSWRKTHRARLKAIDRIRGSLAESYSLLPKYCTTLLASNPRSIVKLHAPLATVDDTYGTFKRVFICLAACKNIFLEGCRKIVGLDGYHIKIGAIGGVILLVVGLDGNNDKQKGIVDGVAICMLGANHRFCMWHLYSNFKKLFMGKALRDALWAAGKSYTQTDFAHCMEIVKSCFKEAYDWLCKIPPTTWSRHGFDPIVKSDDITNNWTKLFNSWIGESWSLPIVEMLEGVRKRLMQKLFERHEAVNAQASVLMPRVESIISTRGREARSVRVFRSRHYEYQTRGNDLVDNVTKMDAKTCTCRVWDISGISCYHALAVLTYTRGIVEELCDVAFHKSTYSRVYSHLIHALPGQKYLAPVDYHPVRPPTVRRRPGRPPISRRREEDEASPSHHGPLERKTIRCSICGGTGHNRRNCRASPPSGNNTNVQVDVSAPEQAQTGWMVRRKLSYIMRGV</sequence>
<evidence type="ECO:0000256" key="2">
    <source>
        <dbReference type="ARBA" id="ARBA00022771"/>
    </source>
</evidence>
<feature type="region of interest" description="Disordered" evidence="5">
    <location>
        <begin position="377"/>
        <end position="410"/>
    </location>
</feature>
<dbReference type="SUPFAM" id="SSF57756">
    <property type="entry name" value="Retrovirus zinc finger-like domains"/>
    <property type="match status" value="1"/>
</dbReference>
<dbReference type="eggNOG" id="ENOG502SJSG">
    <property type="taxonomic scope" value="Eukaryota"/>
</dbReference>
<accession>A0A1U8BGW5</accession>
<dbReference type="InterPro" id="IPR007527">
    <property type="entry name" value="Znf_SWIM"/>
</dbReference>
<evidence type="ECO:0000313" key="8">
    <source>
        <dbReference type="RefSeq" id="XP_010279427.1"/>
    </source>
</evidence>
<keyword evidence="7" id="KW-1185">Reference proteome</keyword>
<dbReference type="GeneID" id="104613346"/>
<dbReference type="RefSeq" id="XP_010279427.1">
    <property type="nucleotide sequence ID" value="XM_010281125.1"/>
</dbReference>